<dbReference type="PANTHER" id="PTHR46702:SF1">
    <property type="entry name" value="DUF1666 FAMILY PROTEIN (DUF1666)"/>
    <property type="match status" value="1"/>
</dbReference>
<evidence type="ECO:0000313" key="3">
    <source>
        <dbReference type="Proteomes" id="UP000655225"/>
    </source>
</evidence>
<dbReference type="PANTHER" id="PTHR46702">
    <property type="entry name" value="DNA LIGASE (DUF1666)-RELATED"/>
    <property type="match status" value="1"/>
</dbReference>
<dbReference type="InterPro" id="IPR012870">
    <property type="entry name" value="DUF1666"/>
</dbReference>
<dbReference type="EMBL" id="JABCRI010000015">
    <property type="protein sequence ID" value="KAF8392798.1"/>
    <property type="molecule type" value="Genomic_DNA"/>
</dbReference>
<feature type="region of interest" description="Disordered" evidence="1">
    <location>
        <begin position="1"/>
        <end position="51"/>
    </location>
</feature>
<feature type="compositionally biased region" description="Basic and acidic residues" evidence="1">
    <location>
        <begin position="20"/>
        <end position="45"/>
    </location>
</feature>
<gene>
    <name evidence="2" type="ORF">HHK36_021035</name>
</gene>
<evidence type="ECO:0000313" key="2">
    <source>
        <dbReference type="EMBL" id="KAF8392798.1"/>
    </source>
</evidence>
<name>A0A834YUD4_TETSI</name>
<sequence length="372" mass="43169">MDFFKVKKFRNANKPNPVKGSEDKPVPPLKELKNESSDDLTKSSKADSATEIEDDDDDFIFCEVKQRLKELKRNSFLVLIPEEETYPEEEGEMSSSEWRDSEVEDHHSWCGFDTVYDKYYERMLFFDKMISQLLHEAGIYFFLIFTHLDCFTQLTHGNSKFYYITAFQIPSNPSPRSASKKLVSTLGCFSLKKPEEPEDASQHLQQEEDAYQDFEIAYVGQICLTWEALHCQYTQLSQIISSQPENPICYSHAAQQFQQFQVLLQRFIENEPFEQGVRVEIYARTRNALPKLLQVPNIQGSDPKEKEEEESGLPVLASDLIRLIEGSILAFHLFLKMDKKKSINLSGHQNHTYSSLQQIQSSLQKVCLFLYF</sequence>
<evidence type="ECO:0000256" key="1">
    <source>
        <dbReference type="SAM" id="MobiDB-lite"/>
    </source>
</evidence>
<dbReference type="OrthoDB" id="1911656at2759"/>
<accession>A0A834YUD4</accession>
<feature type="compositionally biased region" description="Basic residues" evidence="1">
    <location>
        <begin position="1"/>
        <end position="11"/>
    </location>
</feature>
<dbReference type="AlphaFoldDB" id="A0A834YUD4"/>
<comment type="caution">
    <text evidence="2">The sequence shown here is derived from an EMBL/GenBank/DDBJ whole genome shotgun (WGS) entry which is preliminary data.</text>
</comment>
<keyword evidence="3" id="KW-1185">Reference proteome</keyword>
<dbReference type="Proteomes" id="UP000655225">
    <property type="component" value="Unassembled WGS sequence"/>
</dbReference>
<proteinExistence type="predicted"/>
<reference evidence="2 3" key="1">
    <citation type="submission" date="2020-04" db="EMBL/GenBank/DDBJ databases">
        <title>Plant Genome Project.</title>
        <authorList>
            <person name="Zhang R.-G."/>
        </authorList>
    </citation>
    <scope>NUCLEOTIDE SEQUENCE [LARGE SCALE GENOMIC DNA]</scope>
    <source>
        <strain evidence="2">YNK0</strain>
        <tissue evidence="2">Leaf</tissue>
    </source>
</reference>
<protein>
    <submittedName>
        <fullName evidence="2">Uncharacterized protein</fullName>
    </submittedName>
</protein>
<organism evidence="2 3">
    <name type="scientific">Tetracentron sinense</name>
    <name type="common">Spur-leaf</name>
    <dbReference type="NCBI Taxonomy" id="13715"/>
    <lineage>
        <taxon>Eukaryota</taxon>
        <taxon>Viridiplantae</taxon>
        <taxon>Streptophyta</taxon>
        <taxon>Embryophyta</taxon>
        <taxon>Tracheophyta</taxon>
        <taxon>Spermatophyta</taxon>
        <taxon>Magnoliopsida</taxon>
        <taxon>Trochodendrales</taxon>
        <taxon>Trochodendraceae</taxon>
        <taxon>Tetracentron</taxon>
    </lineage>
</organism>
<dbReference type="Pfam" id="PF07891">
    <property type="entry name" value="DUF1666"/>
    <property type="match status" value="1"/>
</dbReference>